<evidence type="ECO:0008006" key="4">
    <source>
        <dbReference type="Google" id="ProtNLM"/>
    </source>
</evidence>
<sequence length="119" mass="13670">MPSMAEMLSLLSIIYSDVIEPLFCILYAYILLRIVIAKSVKFRSEFYVFSVATGVAAITNVMLNWTLRMVDYRFQYFPNRGFFLNMDSMLSHICALAISIGKTLSVTARFTAICFMHRK</sequence>
<proteinExistence type="predicted"/>
<evidence type="ECO:0000313" key="2">
    <source>
        <dbReference type="EMBL" id="GMS82064.1"/>
    </source>
</evidence>
<accession>A0AAV5SL14</accession>
<protein>
    <recommendedName>
        <fullName evidence="4">Serpentine receptor class gamma</fullName>
    </recommendedName>
</protein>
<reference evidence="2" key="1">
    <citation type="submission" date="2023-10" db="EMBL/GenBank/DDBJ databases">
        <title>Genome assembly of Pristionchus species.</title>
        <authorList>
            <person name="Yoshida K."/>
            <person name="Sommer R.J."/>
        </authorList>
    </citation>
    <scope>NUCLEOTIDE SEQUENCE</scope>
    <source>
        <strain evidence="2">RS0144</strain>
    </source>
</reference>
<keyword evidence="3" id="KW-1185">Reference proteome</keyword>
<gene>
    <name evidence="2" type="ORF">PENTCL1PPCAC_4239</name>
</gene>
<evidence type="ECO:0000256" key="1">
    <source>
        <dbReference type="SAM" id="Phobius"/>
    </source>
</evidence>
<dbReference type="Proteomes" id="UP001432027">
    <property type="component" value="Unassembled WGS sequence"/>
</dbReference>
<feature type="transmembrane region" description="Helical" evidence="1">
    <location>
        <begin position="12"/>
        <end position="34"/>
    </location>
</feature>
<feature type="transmembrane region" description="Helical" evidence="1">
    <location>
        <begin position="46"/>
        <end position="70"/>
    </location>
</feature>
<keyword evidence="1" id="KW-1133">Transmembrane helix</keyword>
<dbReference type="AlphaFoldDB" id="A0AAV5SL14"/>
<organism evidence="2 3">
    <name type="scientific">Pristionchus entomophagus</name>
    <dbReference type="NCBI Taxonomy" id="358040"/>
    <lineage>
        <taxon>Eukaryota</taxon>
        <taxon>Metazoa</taxon>
        <taxon>Ecdysozoa</taxon>
        <taxon>Nematoda</taxon>
        <taxon>Chromadorea</taxon>
        <taxon>Rhabditida</taxon>
        <taxon>Rhabditina</taxon>
        <taxon>Diplogasteromorpha</taxon>
        <taxon>Diplogasteroidea</taxon>
        <taxon>Neodiplogasteridae</taxon>
        <taxon>Pristionchus</taxon>
    </lineage>
</organism>
<feature type="transmembrane region" description="Helical" evidence="1">
    <location>
        <begin position="90"/>
        <end position="115"/>
    </location>
</feature>
<keyword evidence="1" id="KW-0812">Transmembrane</keyword>
<name>A0AAV5SL14_9BILA</name>
<evidence type="ECO:0000313" key="3">
    <source>
        <dbReference type="Proteomes" id="UP001432027"/>
    </source>
</evidence>
<comment type="caution">
    <text evidence="2">The sequence shown here is derived from an EMBL/GenBank/DDBJ whole genome shotgun (WGS) entry which is preliminary data.</text>
</comment>
<dbReference type="EMBL" id="BTSX01000001">
    <property type="protein sequence ID" value="GMS82064.1"/>
    <property type="molecule type" value="Genomic_DNA"/>
</dbReference>
<feature type="non-terminal residue" evidence="2">
    <location>
        <position position="119"/>
    </location>
</feature>
<keyword evidence="1" id="KW-0472">Membrane</keyword>